<evidence type="ECO:0000256" key="2">
    <source>
        <dbReference type="ARBA" id="ARBA00022475"/>
    </source>
</evidence>
<evidence type="ECO:0000256" key="4">
    <source>
        <dbReference type="ARBA" id="ARBA00022989"/>
    </source>
</evidence>
<feature type="transmembrane region" description="Helical" evidence="6">
    <location>
        <begin position="278"/>
        <end position="300"/>
    </location>
</feature>
<evidence type="ECO:0000313" key="9">
    <source>
        <dbReference type="Proteomes" id="UP000278475"/>
    </source>
</evidence>
<feature type="transmembrane region" description="Helical" evidence="6">
    <location>
        <begin position="212"/>
        <end position="237"/>
    </location>
</feature>
<dbReference type="GO" id="GO:0042773">
    <property type="term" value="P:ATP synthesis coupled electron transport"/>
    <property type="evidence" value="ECO:0007669"/>
    <property type="project" value="InterPro"/>
</dbReference>
<evidence type="ECO:0000256" key="3">
    <source>
        <dbReference type="ARBA" id="ARBA00022692"/>
    </source>
</evidence>
<dbReference type="Pfam" id="PF00361">
    <property type="entry name" value="Proton_antipo_M"/>
    <property type="match status" value="1"/>
</dbReference>
<keyword evidence="5 6" id="KW-0472">Membrane</keyword>
<keyword evidence="2" id="KW-1003">Cell membrane</keyword>
<proteinExistence type="inferred from homology"/>
<dbReference type="HAMAP" id="MF_00445">
    <property type="entry name" value="NDH1_NuoN_1"/>
    <property type="match status" value="1"/>
</dbReference>
<gene>
    <name evidence="8" type="ORF">DRJ31_08305</name>
</gene>
<evidence type="ECO:0000256" key="6">
    <source>
        <dbReference type="SAM" id="Phobius"/>
    </source>
</evidence>
<comment type="subcellular location">
    <subcellularLocation>
        <location evidence="1">Cell membrane</location>
        <topology evidence="1">Multi-pass membrane protein</topology>
    </subcellularLocation>
</comment>
<dbReference type="InterPro" id="IPR050586">
    <property type="entry name" value="CPA3_Na-H_Antiporter_D"/>
</dbReference>
<sequence length="503" mass="55250">MYSEVIFWPLISMLVFTGLTPFVVYLGERRGNKGVGGYWSAASFAVALYLLYQVYLQVASSPKGYLEYYIYAPPVGVMFYVDLISIFFSAVFIFLGFVSAIHSTRYMERDTGLGAYYALLQLMTLGMVYVTFTGDLFNLFVFWEVMAISSYVLVAFRKELWEPVEAGLKYLVMSGAGSATMLFAMSLIYGLTGSLNFVYVSEAFRSMQPTPLHYLAIAMLVVAFGIKAAAFPFWTWLPDAHPAAPSPISAMLSGVVIKTGVYGILRVIFLLFPLAMFHYGAMLFMMAALTMTIGNIGALLQRDIKRLLAFSSVAQIGYILVGLAAAGYGCLVDGLASAMFHVFNHAIMKGLAFLAAGALIYRLETRSLDDLAGVGRKMPISTVSLTIALFALGGVPPLNGFMSKWYLFMSAIDGGLWLLAVIGVINSAFSVAYYLWVFQRLFLAPPSKLVEEHAREAPAPILIALLMLVIIVFAVGVYPQPIISFARTAVQTFLVNFQITYLA</sequence>
<dbReference type="PRINTS" id="PR01437">
    <property type="entry name" value="NUOXDRDTASE4"/>
</dbReference>
<feature type="transmembrane region" description="Helical" evidence="6">
    <location>
        <begin position="38"/>
        <end position="58"/>
    </location>
</feature>
<feature type="transmembrane region" description="Helical" evidence="6">
    <location>
        <begin position="249"/>
        <end position="272"/>
    </location>
</feature>
<evidence type="ECO:0000313" key="8">
    <source>
        <dbReference type="EMBL" id="RLE47811.1"/>
    </source>
</evidence>
<feature type="transmembrane region" description="Helical" evidence="6">
    <location>
        <begin position="340"/>
        <end position="361"/>
    </location>
</feature>
<dbReference type="Proteomes" id="UP000278475">
    <property type="component" value="Unassembled WGS sequence"/>
</dbReference>
<dbReference type="PANTHER" id="PTHR42703">
    <property type="entry name" value="NADH DEHYDROGENASE"/>
    <property type="match status" value="1"/>
</dbReference>
<protein>
    <submittedName>
        <fullName evidence="8">Cation:proton antiporter</fullName>
    </submittedName>
</protein>
<feature type="transmembrane region" description="Helical" evidence="6">
    <location>
        <begin position="307"/>
        <end position="328"/>
    </location>
</feature>
<accession>A0A497ENI3</accession>
<feature type="transmembrane region" description="Helical" evidence="6">
    <location>
        <begin position="113"/>
        <end position="130"/>
    </location>
</feature>
<evidence type="ECO:0000256" key="5">
    <source>
        <dbReference type="ARBA" id="ARBA00023136"/>
    </source>
</evidence>
<feature type="transmembrane region" description="Helical" evidence="6">
    <location>
        <begin position="382"/>
        <end position="402"/>
    </location>
</feature>
<evidence type="ECO:0000259" key="7">
    <source>
        <dbReference type="Pfam" id="PF00361"/>
    </source>
</evidence>
<evidence type="ECO:0000256" key="1">
    <source>
        <dbReference type="ARBA" id="ARBA00004651"/>
    </source>
</evidence>
<dbReference type="InterPro" id="IPR001750">
    <property type="entry name" value="ND/Mrp_TM"/>
</dbReference>
<dbReference type="PANTHER" id="PTHR42703:SF1">
    <property type="entry name" value="NA(+)_H(+) ANTIPORTER SUBUNIT D1"/>
    <property type="match status" value="1"/>
</dbReference>
<feature type="transmembrane region" description="Helical" evidence="6">
    <location>
        <begin position="414"/>
        <end position="436"/>
    </location>
</feature>
<feature type="transmembrane region" description="Helical" evidence="6">
    <location>
        <begin position="168"/>
        <end position="192"/>
    </location>
</feature>
<keyword evidence="4 6" id="KW-1133">Transmembrane helix</keyword>
<feature type="transmembrane region" description="Helical" evidence="6">
    <location>
        <begin position="6"/>
        <end position="26"/>
    </location>
</feature>
<feature type="domain" description="NADH:quinone oxidoreductase/Mrp antiporter transmembrane" evidence="7">
    <location>
        <begin position="134"/>
        <end position="430"/>
    </location>
</feature>
<dbReference type="GO" id="GO:0005886">
    <property type="term" value="C:plasma membrane"/>
    <property type="evidence" value="ECO:0007669"/>
    <property type="project" value="UniProtKB-SubCell"/>
</dbReference>
<name>A0A497ENI3_9CREN</name>
<dbReference type="InterPro" id="IPR010096">
    <property type="entry name" value="NADH-Q_OxRdtase_suN/2"/>
</dbReference>
<dbReference type="GO" id="GO:0008137">
    <property type="term" value="F:NADH dehydrogenase (ubiquinone) activity"/>
    <property type="evidence" value="ECO:0007669"/>
    <property type="project" value="InterPro"/>
</dbReference>
<reference evidence="8 9" key="1">
    <citation type="submission" date="2018-06" db="EMBL/GenBank/DDBJ databases">
        <title>Extensive metabolic versatility and redundancy in microbially diverse, dynamic hydrothermal sediments.</title>
        <authorList>
            <person name="Dombrowski N."/>
            <person name="Teske A."/>
            <person name="Baker B.J."/>
        </authorList>
    </citation>
    <scope>NUCLEOTIDE SEQUENCE [LARGE SCALE GENOMIC DNA]</scope>
    <source>
        <strain evidence="8">B66_G16</strain>
    </source>
</reference>
<dbReference type="InterPro" id="IPR003918">
    <property type="entry name" value="NADH_UbQ_OxRdtase"/>
</dbReference>
<organism evidence="8 9">
    <name type="scientific">Thermoproteota archaeon</name>
    <dbReference type="NCBI Taxonomy" id="2056631"/>
    <lineage>
        <taxon>Archaea</taxon>
        <taxon>Thermoproteota</taxon>
    </lineage>
</organism>
<keyword evidence="3 6" id="KW-0812">Transmembrane</keyword>
<feature type="transmembrane region" description="Helical" evidence="6">
    <location>
        <begin position="78"/>
        <end position="101"/>
    </location>
</feature>
<comment type="caution">
    <text evidence="8">The sequence shown here is derived from an EMBL/GenBank/DDBJ whole genome shotgun (WGS) entry which is preliminary data.</text>
</comment>
<dbReference type="AlphaFoldDB" id="A0A497ENI3"/>
<dbReference type="EMBL" id="QMQV01000105">
    <property type="protein sequence ID" value="RLE47811.1"/>
    <property type="molecule type" value="Genomic_DNA"/>
</dbReference>
<feature type="transmembrane region" description="Helical" evidence="6">
    <location>
        <begin position="457"/>
        <end position="478"/>
    </location>
</feature>